<keyword evidence="5 8" id="KW-0819">tRNA processing</keyword>
<dbReference type="EMBL" id="FRAH01000014">
    <property type="protein sequence ID" value="SHK06414.1"/>
    <property type="molecule type" value="Genomic_DNA"/>
</dbReference>
<sequence length="242" mass="26447">MSRYDGRENNQLRPIRITKNFTKYAEGSVLIEFGDTKVICNATVEENVPPFLRESGSGWVTAEYAMLPRATASRNKRDINKLKLNPRATEIQRLIGRALRAAVDLEALGERSITVDCDVIQADGGTRTASITGGFVALAMACQRLVEEGVLEKTPLRHYISAISVGIVDGEPMLDLCYVEDSAAEVDMNIVVNDAGGFVELQGTGEHGTFSQEQLHQLLALGEKGNRELQALQKKALDGLEL</sequence>
<dbReference type="Proteomes" id="UP000183975">
    <property type="component" value="Unassembled WGS sequence"/>
</dbReference>
<dbReference type="InterPro" id="IPR036345">
    <property type="entry name" value="ExoRNase_PH_dom2_sf"/>
</dbReference>
<dbReference type="RefSeq" id="WP_072849877.1">
    <property type="nucleotide sequence ID" value="NZ_FRAH01000014.1"/>
</dbReference>
<keyword evidence="3 8" id="KW-0820">tRNA-binding</keyword>
<accession>A0A1M6PES2</accession>
<comment type="catalytic activity">
    <reaction evidence="8">
        <text>tRNA(n+1) + phosphate = tRNA(n) + a ribonucleoside 5'-diphosphate</text>
        <dbReference type="Rhea" id="RHEA:10628"/>
        <dbReference type="Rhea" id="RHEA-COMP:17343"/>
        <dbReference type="Rhea" id="RHEA-COMP:17344"/>
        <dbReference type="ChEBI" id="CHEBI:43474"/>
        <dbReference type="ChEBI" id="CHEBI:57930"/>
        <dbReference type="ChEBI" id="CHEBI:173114"/>
        <dbReference type="EC" id="2.7.7.56"/>
    </reaction>
</comment>
<dbReference type="GO" id="GO:0009022">
    <property type="term" value="F:tRNA nucleotidyltransferase activity"/>
    <property type="evidence" value="ECO:0007669"/>
    <property type="project" value="UniProtKB-UniRule"/>
</dbReference>
<evidence type="ECO:0000313" key="12">
    <source>
        <dbReference type="Proteomes" id="UP000183975"/>
    </source>
</evidence>
<comment type="similarity">
    <text evidence="1 8">Belongs to the RNase PH family.</text>
</comment>
<dbReference type="InterPro" id="IPR001247">
    <property type="entry name" value="ExoRNase_PH_dom1"/>
</dbReference>
<dbReference type="Pfam" id="PF03725">
    <property type="entry name" value="RNase_PH_C"/>
    <property type="match status" value="1"/>
</dbReference>
<dbReference type="FunFam" id="3.30.230.70:FF:000003">
    <property type="entry name" value="Ribonuclease PH"/>
    <property type="match status" value="1"/>
</dbReference>
<feature type="domain" description="Exoribonuclease phosphorolytic" evidence="9">
    <location>
        <begin position="11"/>
        <end position="141"/>
    </location>
</feature>
<dbReference type="EC" id="2.7.7.56" evidence="8"/>
<evidence type="ECO:0000256" key="4">
    <source>
        <dbReference type="ARBA" id="ARBA00022679"/>
    </source>
</evidence>
<feature type="binding site" evidence="8">
    <location>
        <position position="87"/>
    </location>
    <ligand>
        <name>phosphate</name>
        <dbReference type="ChEBI" id="CHEBI:43474"/>
        <note>substrate</note>
    </ligand>
</feature>
<comment type="subunit">
    <text evidence="8">Homohexameric ring arranged as a trimer of dimers.</text>
</comment>
<evidence type="ECO:0000259" key="9">
    <source>
        <dbReference type="Pfam" id="PF01138"/>
    </source>
</evidence>
<dbReference type="GeneID" id="78176869"/>
<keyword evidence="12" id="KW-1185">Reference proteome</keyword>
<dbReference type="PANTHER" id="PTHR11953:SF0">
    <property type="entry name" value="EXOSOME COMPLEX COMPONENT RRP41"/>
    <property type="match status" value="1"/>
</dbReference>
<dbReference type="AlphaFoldDB" id="A0A1M6PES2"/>
<dbReference type="SUPFAM" id="SSF55666">
    <property type="entry name" value="Ribonuclease PH domain 2-like"/>
    <property type="match status" value="1"/>
</dbReference>
<evidence type="ECO:0000256" key="1">
    <source>
        <dbReference type="ARBA" id="ARBA00006678"/>
    </source>
</evidence>
<protein>
    <recommendedName>
        <fullName evidence="8">Ribonuclease PH</fullName>
        <shortName evidence="8">RNase PH</shortName>
        <ecNumber evidence="8">2.7.7.56</ecNumber>
    </recommendedName>
    <alternativeName>
        <fullName evidence="8">tRNA nucleotidyltransferase</fullName>
    </alternativeName>
</protein>
<dbReference type="PROSITE" id="PS01277">
    <property type="entry name" value="RIBONUCLEASE_PH"/>
    <property type="match status" value="1"/>
</dbReference>
<gene>
    <name evidence="8" type="primary">rph</name>
    <name evidence="11" type="ORF">SAMN02745138_01074</name>
</gene>
<dbReference type="HAMAP" id="MF_00564">
    <property type="entry name" value="RNase_PH"/>
    <property type="match status" value="1"/>
</dbReference>
<feature type="binding site" evidence="8">
    <location>
        <begin position="125"/>
        <end position="127"/>
    </location>
    <ligand>
        <name>phosphate</name>
        <dbReference type="ChEBI" id="CHEBI:43474"/>
        <note>substrate</note>
    </ligand>
</feature>
<evidence type="ECO:0000256" key="2">
    <source>
        <dbReference type="ARBA" id="ARBA00022552"/>
    </source>
</evidence>
<keyword evidence="2 8" id="KW-0698">rRNA processing</keyword>
<dbReference type="GO" id="GO:0000175">
    <property type="term" value="F:3'-5'-RNA exonuclease activity"/>
    <property type="evidence" value="ECO:0007669"/>
    <property type="project" value="UniProtKB-UniRule"/>
</dbReference>
<evidence type="ECO:0000256" key="8">
    <source>
        <dbReference type="HAMAP-Rule" id="MF_00564"/>
    </source>
</evidence>
<dbReference type="InterPro" id="IPR002381">
    <property type="entry name" value="RNase_PH_bac-type"/>
</dbReference>
<dbReference type="InterPro" id="IPR018336">
    <property type="entry name" value="RNase_PH_CS"/>
</dbReference>
<keyword evidence="7" id="KW-0694">RNA-binding</keyword>
<dbReference type="CDD" id="cd11362">
    <property type="entry name" value="RNase_PH_bact"/>
    <property type="match status" value="1"/>
</dbReference>
<name>A0A1M6PES2_9FIRM</name>
<dbReference type="OrthoDB" id="9807456at2"/>
<dbReference type="PANTHER" id="PTHR11953">
    <property type="entry name" value="EXOSOME COMPLEX COMPONENT"/>
    <property type="match status" value="1"/>
</dbReference>
<comment type="function">
    <text evidence="8">Phosphorolytic 3'-5' exoribonuclease that plays an important role in tRNA 3'-end maturation. Removes nucleotide residues following the 3'-CCA terminus of tRNAs; can also add nucleotides to the ends of RNA molecules by using nucleoside diphosphates as substrates, but this may not be physiologically important. Probably plays a role in initiation of 16S rRNA degradation (leading to ribosome degradation) during starvation.</text>
</comment>
<dbReference type="GO" id="GO:0008033">
    <property type="term" value="P:tRNA processing"/>
    <property type="evidence" value="ECO:0007669"/>
    <property type="project" value="UniProtKB-UniRule"/>
</dbReference>
<reference evidence="11 12" key="1">
    <citation type="submission" date="2016-11" db="EMBL/GenBank/DDBJ databases">
        <authorList>
            <person name="Jaros S."/>
            <person name="Januszkiewicz K."/>
            <person name="Wedrychowicz H."/>
        </authorList>
    </citation>
    <scope>NUCLEOTIDE SEQUENCE [LARGE SCALE GENOMIC DNA]</scope>
    <source>
        <strain evidence="11 12">DSM 14214</strain>
    </source>
</reference>
<keyword evidence="4 8" id="KW-0808">Transferase</keyword>
<dbReference type="GO" id="GO:0000049">
    <property type="term" value="F:tRNA binding"/>
    <property type="evidence" value="ECO:0007669"/>
    <property type="project" value="UniProtKB-UniRule"/>
</dbReference>
<proteinExistence type="inferred from homology"/>
<feature type="domain" description="Exoribonuclease phosphorolytic" evidence="10">
    <location>
        <begin position="158"/>
        <end position="224"/>
    </location>
</feature>
<dbReference type="Gene3D" id="3.30.230.70">
    <property type="entry name" value="GHMP Kinase, N-terminal domain"/>
    <property type="match status" value="1"/>
</dbReference>
<evidence type="ECO:0000256" key="7">
    <source>
        <dbReference type="ARBA" id="ARBA00022884"/>
    </source>
</evidence>
<evidence type="ECO:0000256" key="5">
    <source>
        <dbReference type="ARBA" id="ARBA00022694"/>
    </source>
</evidence>
<dbReference type="NCBIfam" id="TIGR01966">
    <property type="entry name" value="RNasePH"/>
    <property type="match status" value="1"/>
</dbReference>
<dbReference type="Pfam" id="PF01138">
    <property type="entry name" value="RNase_PH"/>
    <property type="match status" value="1"/>
</dbReference>
<organism evidence="11 12">
    <name type="scientific">Anaerotignum lactatifermentans DSM 14214</name>
    <dbReference type="NCBI Taxonomy" id="1121323"/>
    <lineage>
        <taxon>Bacteria</taxon>
        <taxon>Bacillati</taxon>
        <taxon>Bacillota</taxon>
        <taxon>Clostridia</taxon>
        <taxon>Lachnospirales</taxon>
        <taxon>Anaerotignaceae</taxon>
        <taxon>Anaerotignum</taxon>
    </lineage>
</organism>
<dbReference type="InterPro" id="IPR015847">
    <property type="entry name" value="ExoRNase_PH_dom2"/>
</dbReference>
<dbReference type="InterPro" id="IPR027408">
    <property type="entry name" value="PNPase/RNase_PH_dom_sf"/>
</dbReference>
<dbReference type="InterPro" id="IPR020568">
    <property type="entry name" value="Ribosomal_Su5_D2-typ_SF"/>
</dbReference>
<dbReference type="GO" id="GO:0016075">
    <property type="term" value="P:rRNA catabolic process"/>
    <property type="evidence" value="ECO:0007669"/>
    <property type="project" value="UniProtKB-UniRule"/>
</dbReference>
<evidence type="ECO:0000259" key="10">
    <source>
        <dbReference type="Pfam" id="PF03725"/>
    </source>
</evidence>
<dbReference type="GO" id="GO:0031125">
    <property type="term" value="P:rRNA 3'-end processing"/>
    <property type="evidence" value="ECO:0007669"/>
    <property type="project" value="UniProtKB-ARBA"/>
</dbReference>
<evidence type="ECO:0000256" key="3">
    <source>
        <dbReference type="ARBA" id="ARBA00022555"/>
    </source>
</evidence>
<keyword evidence="6 8" id="KW-0548">Nucleotidyltransferase</keyword>
<dbReference type="InterPro" id="IPR050080">
    <property type="entry name" value="RNase_PH"/>
</dbReference>
<dbReference type="SUPFAM" id="SSF54211">
    <property type="entry name" value="Ribosomal protein S5 domain 2-like"/>
    <property type="match status" value="1"/>
</dbReference>
<evidence type="ECO:0000256" key="6">
    <source>
        <dbReference type="ARBA" id="ARBA00022695"/>
    </source>
</evidence>
<evidence type="ECO:0000313" key="11">
    <source>
        <dbReference type="EMBL" id="SHK06414.1"/>
    </source>
</evidence>